<reference evidence="1 2" key="1">
    <citation type="submission" date="2020-09" db="EMBL/GenBank/DDBJ databases">
        <title>De no assembly of potato wild relative species, Solanum commersonii.</title>
        <authorList>
            <person name="Cho K."/>
        </authorList>
    </citation>
    <scope>NUCLEOTIDE SEQUENCE [LARGE SCALE GENOMIC DNA]</scope>
    <source>
        <strain evidence="1">LZ3.2</strain>
        <tissue evidence="1">Leaf</tissue>
    </source>
</reference>
<keyword evidence="2" id="KW-1185">Reference proteome</keyword>
<dbReference type="EMBL" id="JACXVP010000009">
    <property type="protein sequence ID" value="KAG5587032.1"/>
    <property type="molecule type" value="Genomic_DNA"/>
</dbReference>
<name>A0A9J5XJ77_SOLCO</name>
<comment type="caution">
    <text evidence="1">The sequence shown here is derived from an EMBL/GenBank/DDBJ whole genome shotgun (WGS) entry which is preliminary data.</text>
</comment>
<organism evidence="1 2">
    <name type="scientific">Solanum commersonii</name>
    <name type="common">Commerson's wild potato</name>
    <name type="synonym">Commerson's nightshade</name>
    <dbReference type="NCBI Taxonomy" id="4109"/>
    <lineage>
        <taxon>Eukaryota</taxon>
        <taxon>Viridiplantae</taxon>
        <taxon>Streptophyta</taxon>
        <taxon>Embryophyta</taxon>
        <taxon>Tracheophyta</taxon>
        <taxon>Spermatophyta</taxon>
        <taxon>Magnoliopsida</taxon>
        <taxon>eudicotyledons</taxon>
        <taxon>Gunneridae</taxon>
        <taxon>Pentapetalae</taxon>
        <taxon>asterids</taxon>
        <taxon>lamiids</taxon>
        <taxon>Solanales</taxon>
        <taxon>Solanaceae</taxon>
        <taxon>Solanoideae</taxon>
        <taxon>Solaneae</taxon>
        <taxon>Solanum</taxon>
    </lineage>
</organism>
<evidence type="ECO:0000313" key="1">
    <source>
        <dbReference type="EMBL" id="KAG5587032.1"/>
    </source>
</evidence>
<dbReference type="Proteomes" id="UP000824120">
    <property type="component" value="Chromosome 9"/>
</dbReference>
<dbReference type="AlphaFoldDB" id="A0A9J5XJ77"/>
<protein>
    <submittedName>
        <fullName evidence="1">Uncharacterized protein</fullName>
    </submittedName>
</protein>
<accession>A0A9J5XJ77</accession>
<proteinExistence type="predicted"/>
<sequence>MRRNFPLLISLHDCVHFALPTTNSEFQFGKSPPRLQPCFRENAHLGCFFKTKQTEYFLNKTFRQYVSNRCMVKYQNPNVN</sequence>
<evidence type="ECO:0000313" key="2">
    <source>
        <dbReference type="Proteomes" id="UP000824120"/>
    </source>
</evidence>
<gene>
    <name evidence="1" type="ORF">H5410_047466</name>
</gene>